<evidence type="ECO:0000313" key="3">
    <source>
        <dbReference type="Proteomes" id="UP001595821"/>
    </source>
</evidence>
<organism evidence="2 3">
    <name type="scientific">Natribaculum luteum</name>
    <dbReference type="NCBI Taxonomy" id="1586232"/>
    <lineage>
        <taxon>Archaea</taxon>
        <taxon>Methanobacteriati</taxon>
        <taxon>Methanobacteriota</taxon>
        <taxon>Stenosarchaea group</taxon>
        <taxon>Halobacteria</taxon>
        <taxon>Halobacteriales</taxon>
        <taxon>Natrialbaceae</taxon>
        <taxon>Natribaculum</taxon>
    </lineage>
</organism>
<name>A0ABD5P145_9EURY</name>
<comment type="caution">
    <text evidence="2">The sequence shown here is derived from an EMBL/GenBank/DDBJ whole genome shotgun (WGS) entry which is preliminary data.</text>
</comment>
<dbReference type="AlphaFoldDB" id="A0ABD5P145"/>
<dbReference type="GeneID" id="71854107"/>
<sequence length="87" mass="9550">MSERATRSTETEGEAINWRQTSTGVTIYDEENPDAWVHMEFTAGIPPEHRLFMICPECGGVFAQRGKPGNGTVCGDCGATYDHADLE</sequence>
<dbReference type="RefSeq" id="WP_246966196.1">
    <property type="nucleotide sequence ID" value="NZ_CP095397.1"/>
</dbReference>
<dbReference type="Proteomes" id="UP001595821">
    <property type="component" value="Unassembled WGS sequence"/>
</dbReference>
<protein>
    <recommendedName>
        <fullName evidence="4">GNAT family acetyltransferase</fullName>
    </recommendedName>
</protein>
<feature type="region of interest" description="Disordered" evidence="1">
    <location>
        <begin position="1"/>
        <end position="22"/>
    </location>
</feature>
<dbReference type="EMBL" id="JBHSDJ010000095">
    <property type="protein sequence ID" value="MFC4247749.1"/>
    <property type="molecule type" value="Genomic_DNA"/>
</dbReference>
<reference evidence="2 3" key="1">
    <citation type="journal article" date="2014" name="Int. J. Syst. Evol. Microbiol.">
        <title>Complete genome sequence of Corynebacterium casei LMG S-19264T (=DSM 44701T), isolated from a smear-ripened cheese.</title>
        <authorList>
            <consortium name="US DOE Joint Genome Institute (JGI-PGF)"/>
            <person name="Walter F."/>
            <person name="Albersmeier A."/>
            <person name="Kalinowski J."/>
            <person name="Ruckert C."/>
        </authorList>
    </citation>
    <scope>NUCLEOTIDE SEQUENCE [LARGE SCALE GENOMIC DNA]</scope>
    <source>
        <strain evidence="2 3">IBRC-M 10912</strain>
    </source>
</reference>
<feature type="compositionally biased region" description="Basic and acidic residues" evidence="1">
    <location>
        <begin position="1"/>
        <end position="10"/>
    </location>
</feature>
<accession>A0ABD5P145</accession>
<evidence type="ECO:0008006" key="4">
    <source>
        <dbReference type="Google" id="ProtNLM"/>
    </source>
</evidence>
<evidence type="ECO:0000313" key="2">
    <source>
        <dbReference type="EMBL" id="MFC4247749.1"/>
    </source>
</evidence>
<evidence type="ECO:0000256" key="1">
    <source>
        <dbReference type="SAM" id="MobiDB-lite"/>
    </source>
</evidence>
<gene>
    <name evidence="2" type="ORF">ACFOZ7_12385</name>
</gene>
<proteinExistence type="predicted"/>